<dbReference type="GO" id="GO:0016020">
    <property type="term" value="C:membrane"/>
    <property type="evidence" value="ECO:0007669"/>
    <property type="project" value="UniProtKB-SubCell"/>
</dbReference>
<accession>A0AAV2Z4Q9</accession>
<dbReference type="AlphaFoldDB" id="A0AAV2Z4Q9"/>
<evidence type="ECO:0000256" key="4">
    <source>
        <dbReference type="ARBA" id="ARBA00022989"/>
    </source>
</evidence>
<dbReference type="PANTHER" id="PTHR13318">
    <property type="entry name" value="PARTNER OF PAIRED, ISOFORM B-RELATED"/>
    <property type="match status" value="1"/>
</dbReference>
<keyword evidence="9" id="KW-1185">Reference proteome</keyword>
<evidence type="ECO:0000313" key="9">
    <source>
        <dbReference type="Proteomes" id="UP001146120"/>
    </source>
</evidence>
<dbReference type="Pfam" id="PF04117">
    <property type="entry name" value="Mpv17_PMP22"/>
    <property type="match status" value="1"/>
</dbReference>
<evidence type="ECO:0000313" key="8">
    <source>
        <dbReference type="EMBL" id="DBA00529.1"/>
    </source>
</evidence>
<reference evidence="8" key="1">
    <citation type="submission" date="2022-11" db="EMBL/GenBank/DDBJ databases">
        <authorList>
            <person name="Morgan W.R."/>
            <person name="Tartar A."/>
        </authorList>
    </citation>
    <scope>NUCLEOTIDE SEQUENCE</scope>
    <source>
        <strain evidence="8">ARSEF 373</strain>
    </source>
</reference>
<sequence>MQRQYQLALQRAPLKTKAVTSAFVAMLGEVIGHVLKQKTLRGLSPRQMLAFFAFGGAFTGPVLHYWYTFLEKQRLTKEKLTPNKKLLADRLVFTPPFVAFTIFSLGVLRGSSVEASRSNLRKVYPNALVMNWKVWTVTQWLSFHYVPPHLRVFAVHRPPGPAPPHAVQTHDGSMQPLSRTPGVNDADAMPSLTALCLERLATVPPNRTHMLLTILRILPEELVMELLHAMIAQNTLTDDRLAAFFMFPRRVLTLYGCSSIRNSILRQIPFRCPELVNNTVVRAVLQGCTNLHTLKLDGCRHITDAAFQPDHSPFYPLRACTSLQVVSFARCSQLTKELLSFLAKACRSLTDINLSRCKRIPSDAIHAFLCSAPNLQRLNLSFTDIGDEAFVANTADEPGAFHAMARSLRVLDLTHCNVTDATLHAIAAQCHKLEELRLSNCSEITDIGVEALTASCRTLRKLDLNNCGLVTDRGIRAVAAHAQRLESLNLSWCMNITDKGLVALAQNCEGLAELRLVWCTQLTDAAVDCFVHLGRSTKFYLSGCKGISGASVEAARLAAQTPAASTGTRIARL</sequence>
<dbReference type="EMBL" id="DAKRPA010000062">
    <property type="protein sequence ID" value="DBA00529.1"/>
    <property type="molecule type" value="Genomic_DNA"/>
</dbReference>
<evidence type="ECO:0000256" key="5">
    <source>
        <dbReference type="ARBA" id="ARBA00023136"/>
    </source>
</evidence>
<organism evidence="8 9">
    <name type="scientific">Lagenidium giganteum</name>
    <dbReference type="NCBI Taxonomy" id="4803"/>
    <lineage>
        <taxon>Eukaryota</taxon>
        <taxon>Sar</taxon>
        <taxon>Stramenopiles</taxon>
        <taxon>Oomycota</taxon>
        <taxon>Peronosporomycetes</taxon>
        <taxon>Pythiales</taxon>
        <taxon>Pythiaceae</taxon>
    </lineage>
</organism>
<feature type="domain" description="F-box/LRR-repeat protein 15-like leucin rich repeat" evidence="7">
    <location>
        <begin position="405"/>
        <end position="543"/>
    </location>
</feature>
<comment type="similarity">
    <text evidence="2">Belongs to the peroxisomal membrane protein PXMP2/4 family.</text>
</comment>
<dbReference type="InterPro" id="IPR057207">
    <property type="entry name" value="FBXL15_LRR"/>
</dbReference>
<dbReference type="Proteomes" id="UP001146120">
    <property type="component" value="Unassembled WGS sequence"/>
</dbReference>
<protein>
    <recommendedName>
        <fullName evidence="7">F-box/LRR-repeat protein 15-like leucin rich repeat domain-containing protein</fullName>
    </recommendedName>
</protein>
<dbReference type="InterPro" id="IPR032675">
    <property type="entry name" value="LRR_dom_sf"/>
</dbReference>
<dbReference type="Pfam" id="PF25372">
    <property type="entry name" value="DUF7885"/>
    <property type="match status" value="1"/>
</dbReference>
<feature type="transmembrane region" description="Helical" evidence="6">
    <location>
        <begin position="48"/>
        <end position="70"/>
    </location>
</feature>
<proteinExistence type="inferred from homology"/>
<dbReference type="InterPro" id="IPR007248">
    <property type="entry name" value="Mpv17_PMP22"/>
</dbReference>
<evidence type="ECO:0000256" key="1">
    <source>
        <dbReference type="ARBA" id="ARBA00004141"/>
    </source>
</evidence>
<evidence type="ECO:0000256" key="2">
    <source>
        <dbReference type="ARBA" id="ARBA00006824"/>
    </source>
</evidence>
<dbReference type="SMART" id="SM00367">
    <property type="entry name" value="LRR_CC"/>
    <property type="match status" value="9"/>
</dbReference>
<name>A0AAV2Z4Q9_9STRA</name>
<dbReference type="InterPro" id="IPR006553">
    <property type="entry name" value="Leu-rich_rpt_Cys-con_subtyp"/>
</dbReference>
<dbReference type="Pfam" id="PF13516">
    <property type="entry name" value="LRR_6"/>
    <property type="match status" value="1"/>
</dbReference>
<dbReference type="SUPFAM" id="SSF52047">
    <property type="entry name" value="RNI-like"/>
    <property type="match status" value="1"/>
</dbReference>
<dbReference type="GO" id="GO:0031146">
    <property type="term" value="P:SCF-dependent proteasomal ubiquitin-dependent protein catabolic process"/>
    <property type="evidence" value="ECO:0007669"/>
    <property type="project" value="TreeGrafter"/>
</dbReference>
<keyword evidence="4 6" id="KW-1133">Transmembrane helix</keyword>
<feature type="transmembrane region" description="Helical" evidence="6">
    <location>
        <begin position="91"/>
        <end position="108"/>
    </location>
</feature>
<dbReference type="Gene3D" id="3.80.10.10">
    <property type="entry name" value="Ribonuclease Inhibitor"/>
    <property type="match status" value="3"/>
</dbReference>
<reference evidence="8" key="2">
    <citation type="journal article" date="2023" name="Microbiol Resour">
        <title>Decontamination and Annotation of the Draft Genome Sequence of the Oomycete Lagenidium giganteum ARSEF 373.</title>
        <authorList>
            <person name="Morgan W.R."/>
            <person name="Tartar A."/>
        </authorList>
    </citation>
    <scope>NUCLEOTIDE SEQUENCE</scope>
    <source>
        <strain evidence="8">ARSEF 373</strain>
    </source>
</reference>
<evidence type="ECO:0000259" key="7">
    <source>
        <dbReference type="Pfam" id="PF25372"/>
    </source>
</evidence>
<dbReference type="GO" id="GO:0019005">
    <property type="term" value="C:SCF ubiquitin ligase complex"/>
    <property type="evidence" value="ECO:0007669"/>
    <property type="project" value="TreeGrafter"/>
</dbReference>
<evidence type="ECO:0000256" key="3">
    <source>
        <dbReference type="ARBA" id="ARBA00022692"/>
    </source>
</evidence>
<comment type="caution">
    <text evidence="8">The sequence shown here is derived from an EMBL/GenBank/DDBJ whole genome shotgun (WGS) entry which is preliminary data.</text>
</comment>
<evidence type="ECO:0000256" key="6">
    <source>
        <dbReference type="SAM" id="Phobius"/>
    </source>
</evidence>
<comment type="subcellular location">
    <subcellularLocation>
        <location evidence="1">Membrane</location>
        <topology evidence="1">Multi-pass membrane protein</topology>
    </subcellularLocation>
</comment>
<gene>
    <name evidence="8" type="ORF">N0F65_006433</name>
</gene>
<keyword evidence="3 6" id="KW-0812">Transmembrane</keyword>
<keyword evidence="5 6" id="KW-0472">Membrane</keyword>
<dbReference type="InterPro" id="IPR001611">
    <property type="entry name" value="Leu-rich_rpt"/>
</dbReference>